<protein>
    <recommendedName>
        <fullName evidence="7">Quercetin 2,3-dioxygenase C-terminal cupin domain-containing protein</fullName>
    </recommendedName>
</protein>
<feature type="domain" description="Pirin N-terminal" evidence="3">
    <location>
        <begin position="17"/>
        <end position="118"/>
    </location>
</feature>
<organism evidence="5 6">
    <name type="scientific">Gluconacetobacter diazotrophicus</name>
    <name type="common">Acetobacter diazotrophicus</name>
    <dbReference type="NCBI Taxonomy" id="33996"/>
    <lineage>
        <taxon>Bacteria</taxon>
        <taxon>Pseudomonadati</taxon>
        <taxon>Pseudomonadota</taxon>
        <taxon>Alphaproteobacteria</taxon>
        <taxon>Acetobacterales</taxon>
        <taxon>Acetobacteraceae</taxon>
        <taxon>Gluconacetobacter</taxon>
    </lineage>
</organism>
<dbReference type="Proteomes" id="UP000550787">
    <property type="component" value="Unassembled WGS sequence"/>
</dbReference>
<reference evidence="5 6" key="1">
    <citation type="submission" date="2020-04" db="EMBL/GenBank/DDBJ databases">
        <title>Description of novel Gluconacetobacter.</title>
        <authorList>
            <person name="Sombolestani A."/>
        </authorList>
    </citation>
    <scope>NUCLEOTIDE SEQUENCE [LARGE SCALE GENOMIC DNA]</scope>
    <source>
        <strain evidence="5 6">LMG 7603</strain>
    </source>
</reference>
<feature type="domain" description="Quercetin 2,3-dioxygenase C-terminal cupin" evidence="4">
    <location>
        <begin position="164"/>
        <end position="239"/>
    </location>
</feature>
<dbReference type="Pfam" id="PF17954">
    <property type="entry name" value="Pirin_C_2"/>
    <property type="match status" value="1"/>
</dbReference>
<dbReference type="InterPro" id="IPR041602">
    <property type="entry name" value="Quercetinase_C"/>
</dbReference>
<dbReference type="EMBL" id="JABEQG010000051">
    <property type="protein sequence ID" value="MBB2157968.1"/>
    <property type="molecule type" value="Genomic_DNA"/>
</dbReference>
<name>A0A7W4I7Z4_GLUDI</name>
<evidence type="ECO:0000313" key="6">
    <source>
        <dbReference type="Proteomes" id="UP000550787"/>
    </source>
</evidence>
<sequence length="241" mass="25839">MIKVRLPSELGHLVQDGVKLDCHFAFRNYVYPAPSHWGRLRVLNRIELEADAAFRLDHERAVEIVTLVLDGIVVALVDGLGDSLLKPGDCHVVSAGDGVALATWKTGGAPATVLQLWLAPEEEGGAPQIGLRRSEDRFGHQHALLASGFPADDPEETDQGRSGDPLPLKARARVLRLTLPAGEQAVVPTYADRCVYALVAEGRLEILGHNADAGCGIAVTGFETIHVHALEPSTLIVCDSD</sequence>
<dbReference type="PANTHER" id="PTHR43212:SF3">
    <property type="entry name" value="QUERCETIN 2,3-DIOXYGENASE"/>
    <property type="match status" value="1"/>
</dbReference>
<evidence type="ECO:0008006" key="7">
    <source>
        <dbReference type="Google" id="ProtNLM"/>
    </source>
</evidence>
<dbReference type="InterPro" id="IPR003829">
    <property type="entry name" value="Pirin_N_dom"/>
</dbReference>
<evidence type="ECO:0000256" key="2">
    <source>
        <dbReference type="RuleBase" id="RU003457"/>
    </source>
</evidence>
<evidence type="ECO:0000259" key="4">
    <source>
        <dbReference type="Pfam" id="PF17954"/>
    </source>
</evidence>
<dbReference type="InterPro" id="IPR014710">
    <property type="entry name" value="RmlC-like_jellyroll"/>
</dbReference>
<dbReference type="RefSeq" id="WP_012553930.1">
    <property type="nucleotide sequence ID" value="NZ_JABEQG010000051.1"/>
</dbReference>
<comment type="similarity">
    <text evidence="1 2">Belongs to the pirin family.</text>
</comment>
<comment type="caution">
    <text evidence="5">The sequence shown here is derived from an EMBL/GenBank/DDBJ whole genome shotgun (WGS) entry which is preliminary data.</text>
</comment>
<dbReference type="InterPro" id="IPR011051">
    <property type="entry name" value="RmlC_Cupin_sf"/>
</dbReference>
<dbReference type="Gene3D" id="2.60.120.10">
    <property type="entry name" value="Jelly Rolls"/>
    <property type="match status" value="2"/>
</dbReference>
<dbReference type="PANTHER" id="PTHR43212">
    <property type="entry name" value="QUERCETIN 2,3-DIOXYGENASE"/>
    <property type="match status" value="1"/>
</dbReference>
<proteinExistence type="inferred from homology"/>
<dbReference type="InterPro" id="IPR012093">
    <property type="entry name" value="Pirin"/>
</dbReference>
<dbReference type="Pfam" id="PF02678">
    <property type="entry name" value="Pirin"/>
    <property type="match status" value="1"/>
</dbReference>
<evidence type="ECO:0000256" key="1">
    <source>
        <dbReference type="ARBA" id="ARBA00008416"/>
    </source>
</evidence>
<evidence type="ECO:0000313" key="5">
    <source>
        <dbReference type="EMBL" id="MBB2157968.1"/>
    </source>
</evidence>
<accession>A0A7W4I7Z4</accession>
<gene>
    <name evidence="5" type="ORF">HLH33_16955</name>
</gene>
<dbReference type="AlphaFoldDB" id="A0A7W4I7Z4"/>
<evidence type="ECO:0000259" key="3">
    <source>
        <dbReference type="Pfam" id="PF02678"/>
    </source>
</evidence>
<dbReference type="SUPFAM" id="SSF51182">
    <property type="entry name" value="RmlC-like cupins"/>
    <property type="match status" value="1"/>
</dbReference>